<organism evidence="3 4">
    <name type="scientific">Streblomastix strix</name>
    <dbReference type="NCBI Taxonomy" id="222440"/>
    <lineage>
        <taxon>Eukaryota</taxon>
        <taxon>Metamonada</taxon>
        <taxon>Preaxostyla</taxon>
        <taxon>Oxymonadida</taxon>
        <taxon>Streblomastigidae</taxon>
        <taxon>Streblomastix</taxon>
    </lineage>
</organism>
<reference evidence="3 4" key="1">
    <citation type="submission" date="2019-03" db="EMBL/GenBank/DDBJ databases">
        <title>Single cell metagenomics reveals metabolic interactions within the superorganism composed of flagellate Streblomastix strix and complex community of Bacteroidetes bacteria on its surface.</title>
        <authorList>
            <person name="Treitli S.C."/>
            <person name="Kolisko M."/>
            <person name="Husnik F."/>
            <person name="Keeling P."/>
            <person name="Hampl V."/>
        </authorList>
    </citation>
    <scope>NUCLEOTIDE SEQUENCE [LARGE SCALE GENOMIC DNA]</scope>
    <source>
        <strain evidence="3">ST1C</strain>
    </source>
</reference>
<comment type="caution">
    <text evidence="3">The sequence shown here is derived from an EMBL/GenBank/DDBJ whole genome shotgun (WGS) entry which is preliminary data.</text>
</comment>
<protein>
    <submittedName>
        <fullName evidence="3">Uncharacterized protein</fullName>
    </submittedName>
</protein>
<evidence type="ECO:0000256" key="1">
    <source>
        <dbReference type="SAM" id="MobiDB-lite"/>
    </source>
</evidence>
<evidence type="ECO:0000313" key="2">
    <source>
        <dbReference type="EMBL" id="KAA6403781.1"/>
    </source>
</evidence>
<proteinExistence type="predicted"/>
<feature type="region of interest" description="Disordered" evidence="1">
    <location>
        <begin position="128"/>
        <end position="150"/>
    </location>
</feature>
<name>A0A5J4XB98_9EUKA</name>
<dbReference type="EMBL" id="SNRW01000061">
    <property type="protein sequence ID" value="KAA6403781.1"/>
    <property type="molecule type" value="Genomic_DNA"/>
</dbReference>
<accession>A0A5J4XB98</accession>
<evidence type="ECO:0000313" key="3">
    <source>
        <dbReference type="EMBL" id="KAA6403785.1"/>
    </source>
</evidence>
<gene>
    <name evidence="2" type="ORF">EZS28_000689</name>
    <name evidence="3" type="ORF">EZS28_000693</name>
</gene>
<dbReference type="AlphaFoldDB" id="A0A5J4XB98"/>
<dbReference type="Proteomes" id="UP000324800">
    <property type="component" value="Unassembled WGS sequence"/>
</dbReference>
<evidence type="ECO:0000313" key="4">
    <source>
        <dbReference type="Proteomes" id="UP000324800"/>
    </source>
</evidence>
<dbReference type="EMBL" id="SNRW01000061">
    <property type="protein sequence ID" value="KAA6403785.1"/>
    <property type="molecule type" value="Genomic_DNA"/>
</dbReference>
<sequence>MAQLEIEIEDSKFFQSILNQPTNVKQISIAKGVKRPYNCKSKVNEKTKALVEQMMNKENKKDNDKDKEITSEIVNEVVDASLINETINEPKIEQTNKEKHENILHDLRNAEGDQEIRLVKQQETYRLEKQWREEDEQESKQKNKEEFDKRANEVINELTSEEDKKRIATKIARLKLM</sequence>